<dbReference type="SMART" id="SM00248">
    <property type="entry name" value="ANK"/>
    <property type="match status" value="2"/>
</dbReference>
<dbReference type="Proteomes" id="UP000482960">
    <property type="component" value="Unassembled WGS sequence"/>
</dbReference>
<evidence type="ECO:0000313" key="3">
    <source>
        <dbReference type="Proteomes" id="UP000482960"/>
    </source>
</evidence>
<dbReference type="InterPro" id="IPR036770">
    <property type="entry name" value="Ankyrin_rpt-contain_sf"/>
</dbReference>
<keyword evidence="1" id="KW-0040">ANK repeat</keyword>
<evidence type="ECO:0000256" key="1">
    <source>
        <dbReference type="PROSITE-ProRule" id="PRU00023"/>
    </source>
</evidence>
<protein>
    <submittedName>
        <fullName evidence="2">Uncharacterized protein</fullName>
    </submittedName>
</protein>
<reference evidence="2 3" key="1">
    <citation type="submission" date="2020-03" db="EMBL/GenBank/DDBJ databases">
        <title>Whole genome shotgun sequence of Phytohabitans rumicis NBRC 108638.</title>
        <authorList>
            <person name="Komaki H."/>
            <person name="Tamura T."/>
        </authorList>
    </citation>
    <scope>NUCLEOTIDE SEQUENCE [LARGE SCALE GENOMIC DNA]</scope>
    <source>
        <strain evidence="2 3">NBRC 108638</strain>
    </source>
</reference>
<keyword evidence="3" id="KW-1185">Reference proteome</keyword>
<accession>A0A6V8KYM7</accession>
<organism evidence="2 3">
    <name type="scientific">Phytohabitans rumicis</name>
    <dbReference type="NCBI Taxonomy" id="1076125"/>
    <lineage>
        <taxon>Bacteria</taxon>
        <taxon>Bacillati</taxon>
        <taxon>Actinomycetota</taxon>
        <taxon>Actinomycetes</taxon>
        <taxon>Micromonosporales</taxon>
        <taxon>Micromonosporaceae</taxon>
    </lineage>
</organism>
<dbReference type="SUPFAM" id="SSF48403">
    <property type="entry name" value="Ankyrin repeat"/>
    <property type="match status" value="1"/>
</dbReference>
<dbReference type="RefSeq" id="WP_173073612.1">
    <property type="nucleotide sequence ID" value="NZ_BAABJB010000026.1"/>
</dbReference>
<dbReference type="PROSITE" id="PS50088">
    <property type="entry name" value="ANK_REPEAT"/>
    <property type="match status" value="1"/>
</dbReference>
<name>A0A6V8KYM7_9ACTN</name>
<sequence>MADVDWSRMGWQSWSEVTAVRARLAAGADPNTLGRGGGRPLHAAAEQGSAEVVTELARLVDDVDAEQDGRTALWVAVNANRPDNARALVAAGADPWRPMMAGWSPARLSLAGPVPDLFPAGAELSPPEAAAVGEARRLIDALRDLDDDGHSLACVSGVDANEAVRRLDASAVEGVDVEDMWDSDDDDSIRTLGVTDVPGGCVVSQPWAYGASMPLVGLLLSAGTVCYAMYANPKSGNQISSTVDGVITGWDLNPGGGWCAADAPADEVLRTYLYQDAVAYCCAYADVRPADARPFTGPPDRWVRLPARDWWSVTAP</sequence>
<dbReference type="Pfam" id="PF12796">
    <property type="entry name" value="Ank_2"/>
    <property type="match status" value="1"/>
</dbReference>
<evidence type="ECO:0000313" key="2">
    <source>
        <dbReference type="EMBL" id="GFJ86896.1"/>
    </source>
</evidence>
<dbReference type="EMBL" id="BLPG01000001">
    <property type="protein sequence ID" value="GFJ86896.1"/>
    <property type="molecule type" value="Genomic_DNA"/>
</dbReference>
<dbReference type="AlphaFoldDB" id="A0A6V8KYM7"/>
<proteinExistence type="predicted"/>
<feature type="repeat" description="ANK" evidence="1">
    <location>
        <begin position="36"/>
        <end position="68"/>
    </location>
</feature>
<gene>
    <name evidence="2" type="ORF">Prum_005380</name>
</gene>
<dbReference type="Gene3D" id="1.25.40.20">
    <property type="entry name" value="Ankyrin repeat-containing domain"/>
    <property type="match status" value="1"/>
</dbReference>
<reference evidence="2 3" key="2">
    <citation type="submission" date="2020-03" db="EMBL/GenBank/DDBJ databases">
        <authorList>
            <person name="Ichikawa N."/>
            <person name="Kimura A."/>
            <person name="Kitahashi Y."/>
            <person name="Uohara A."/>
        </authorList>
    </citation>
    <scope>NUCLEOTIDE SEQUENCE [LARGE SCALE GENOMIC DNA]</scope>
    <source>
        <strain evidence="2 3">NBRC 108638</strain>
    </source>
</reference>
<dbReference type="InterPro" id="IPR002110">
    <property type="entry name" value="Ankyrin_rpt"/>
</dbReference>
<comment type="caution">
    <text evidence="2">The sequence shown here is derived from an EMBL/GenBank/DDBJ whole genome shotgun (WGS) entry which is preliminary data.</text>
</comment>